<accession>A0A7G2CA34</accession>
<evidence type="ECO:0000313" key="4">
    <source>
        <dbReference type="Proteomes" id="UP000515908"/>
    </source>
</evidence>
<sequence>MDIRYGSPSDNEDQERVESKPPSESTESTHTAESTEDTVTLTIEPVGSGESRLPVISSHVMLCVILLCSFALTLSSMWVPFQKVDLFSSATLSTNTPYEKSLCSEGCGAVNSTGVGHQYELVRSRFSGFLQKLYDAHGGASTYDCAPTDGGYTVRLLFHYGELYSSYKTSCTDPVRQETVFEGKVQYERNVFGRQVVRTDNNIKEVSIYHVVLGVIVLVAHVLLFIRLLILWVRRDWKNPIITDVYGYICYLVWCSGIGFQIGQAIALYIWSYKSSYDGGATKEVSSVVGRCIAVYVMRAVIMVWVPALLCLHQCVSSS</sequence>
<organism evidence="3 4">
    <name type="scientific">Angomonas deanei</name>
    <dbReference type="NCBI Taxonomy" id="59799"/>
    <lineage>
        <taxon>Eukaryota</taxon>
        <taxon>Discoba</taxon>
        <taxon>Euglenozoa</taxon>
        <taxon>Kinetoplastea</taxon>
        <taxon>Metakinetoplastina</taxon>
        <taxon>Trypanosomatida</taxon>
        <taxon>Trypanosomatidae</taxon>
        <taxon>Strigomonadinae</taxon>
        <taxon>Angomonas</taxon>
    </lineage>
</organism>
<feature type="compositionally biased region" description="Low complexity" evidence="1">
    <location>
        <begin position="22"/>
        <end position="32"/>
    </location>
</feature>
<feature type="transmembrane region" description="Helical" evidence="2">
    <location>
        <begin position="60"/>
        <end position="79"/>
    </location>
</feature>
<dbReference type="Proteomes" id="UP000515908">
    <property type="component" value="Chromosome 05"/>
</dbReference>
<evidence type="ECO:0000313" key="3">
    <source>
        <dbReference type="EMBL" id="CAD2215727.1"/>
    </source>
</evidence>
<evidence type="ECO:0000256" key="2">
    <source>
        <dbReference type="SAM" id="Phobius"/>
    </source>
</evidence>
<feature type="transmembrane region" description="Helical" evidence="2">
    <location>
        <begin position="245"/>
        <end position="273"/>
    </location>
</feature>
<reference evidence="3 4" key="1">
    <citation type="submission" date="2020-08" db="EMBL/GenBank/DDBJ databases">
        <authorList>
            <person name="Newling K."/>
            <person name="Davey J."/>
            <person name="Forrester S."/>
        </authorList>
    </citation>
    <scope>NUCLEOTIDE SEQUENCE [LARGE SCALE GENOMIC DNA]</scope>
    <source>
        <strain evidence="4">Crithidia deanei Carvalho (ATCC PRA-265)</strain>
    </source>
</reference>
<evidence type="ECO:0000256" key="1">
    <source>
        <dbReference type="SAM" id="MobiDB-lite"/>
    </source>
</evidence>
<feature type="transmembrane region" description="Helical" evidence="2">
    <location>
        <begin position="208"/>
        <end position="233"/>
    </location>
</feature>
<dbReference type="EMBL" id="LR877149">
    <property type="protein sequence ID" value="CAD2215727.1"/>
    <property type="molecule type" value="Genomic_DNA"/>
</dbReference>
<gene>
    <name evidence="3" type="ORF">ADEAN_000318500</name>
</gene>
<keyword evidence="2" id="KW-0812">Transmembrane</keyword>
<protein>
    <submittedName>
        <fullName evidence="3">Uncharacterized protein</fullName>
    </submittedName>
</protein>
<proteinExistence type="predicted"/>
<feature type="transmembrane region" description="Helical" evidence="2">
    <location>
        <begin position="293"/>
        <end position="312"/>
    </location>
</feature>
<dbReference type="AlphaFoldDB" id="A0A7G2CA34"/>
<name>A0A7G2CA34_9TRYP</name>
<keyword evidence="2" id="KW-0472">Membrane</keyword>
<feature type="region of interest" description="Disordered" evidence="1">
    <location>
        <begin position="1"/>
        <end position="37"/>
    </location>
</feature>
<keyword evidence="2" id="KW-1133">Transmembrane helix</keyword>
<dbReference type="VEuPathDB" id="TriTrypDB:ADEAN_000318500"/>
<keyword evidence="4" id="KW-1185">Reference proteome</keyword>